<evidence type="ECO:0000313" key="2">
    <source>
        <dbReference type="Proteomes" id="UP000232060"/>
    </source>
</evidence>
<name>A0A2M8HA61_9GAMM</name>
<dbReference type="AlphaFoldDB" id="A0A2M8HA61"/>
<dbReference type="EMBL" id="PGCP01000013">
    <property type="protein sequence ID" value="PJC93443.1"/>
    <property type="molecule type" value="Genomic_DNA"/>
</dbReference>
<protein>
    <submittedName>
        <fullName evidence="1">Uncharacterized protein</fullName>
    </submittedName>
</protein>
<accession>A0A2M8HA61</accession>
<gene>
    <name evidence="1" type="ORF">CUC44_09405</name>
</gene>
<reference evidence="1 2" key="1">
    <citation type="submission" date="2017-11" db="EMBL/GenBank/DDBJ databases">
        <title>Draft genome sequence of environmental isolate Aeromonas lusitania sp. nov. MDC 2473.</title>
        <authorList>
            <person name="Colston S.M."/>
            <person name="Navarro A."/>
            <person name="Martinez-Murcia A.J."/>
            <person name="Graf J."/>
        </authorList>
    </citation>
    <scope>NUCLEOTIDE SEQUENCE [LARGE SCALE GENOMIC DNA]</scope>
    <source>
        <strain evidence="1 2">MDC 2473</strain>
    </source>
</reference>
<organism evidence="1 2">
    <name type="scientific">Aeromonas lusitana</name>
    <dbReference type="NCBI Taxonomy" id="931529"/>
    <lineage>
        <taxon>Bacteria</taxon>
        <taxon>Pseudomonadati</taxon>
        <taxon>Pseudomonadota</taxon>
        <taxon>Gammaproteobacteria</taxon>
        <taxon>Aeromonadales</taxon>
        <taxon>Aeromonadaceae</taxon>
        <taxon>Aeromonas</taxon>
    </lineage>
</organism>
<evidence type="ECO:0000313" key="1">
    <source>
        <dbReference type="EMBL" id="PJC93443.1"/>
    </source>
</evidence>
<proteinExistence type="predicted"/>
<comment type="caution">
    <text evidence="1">The sequence shown here is derived from an EMBL/GenBank/DDBJ whole genome shotgun (WGS) entry which is preliminary data.</text>
</comment>
<keyword evidence="2" id="KW-1185">Reference proteome</keyword>
<dbReference type="Proteomes" id="UP000232060">
    <property type="component" value="Unassembled WGS sequence"/>
</dbReference>
<sequence length="84" mass="9407">MTPNKSFKADAFDAALTPIKNQDIHLSEQGAVLPAHKKMDVHIFLQTSEMQINITKHLSLDSADGNFYHLGFCSVARTLKFDFV</sequence>